<sequence length="75" mass="8560">MRSSGMSVRKSVSPALREMHAGDPSAFVITWTMGINSCMTEEHKTFVSLRTHISKIRRTELFARIFKCVSIYACY</sequence>
<accession>A0A0C3BMQ0</accession>
<name>A0A0C3BMQ0_SERVB</name>
<gene>
    <name evidence="1" type="ORF">M408DRAFT_185498</name>
</gene>
<protein>
    <submittedName>
        <fullName evidence="1">Uncharacterized protein</fullName>
    </submittedName>
</protein>
<dbReference type="EMBL" id="KN824279">
    <property type="protein sequence ID" value="KIM32701.1"/>
    <property type="molecule type" value="Genomic_DNA"/>
</dbReference>
<organism evidence="1 2">
    <name type="scientific">Serendipita vermifera MAFF 305830</name>
    <dbReference type="NCBI Taxonomy" id="933852"/>
    <lineage>
        <taxon>Eukaryota</taxon>
        <taxon>Fungi</taxon>
        <taxon>Dikarya</taxon>
        <taxon>Basidiomycota</taxon>
        <taxon>Agaricomycotina</taxon>
        <taxon>Agaricomycetes</taxon>
        <taxon>Sebacinales</taxon>
        <taxon>Serendipitaceae</taxon>
        <taxon>Serendipita</taxon>
    </lineage>
</organism>
<evidence type="ECO:0000313" key="2">
    <source>
        <dbReference type="Proteomes" id="UP000054097"/>
    </source>
</evidence>
<dbReference type="HOGENOM" id="CLU_2672659_0_0_1"/>
<dbReference type="AlphaFoldDB" id="A0A0C3BMQ0"/>
<keyword evidence="2" id="KW-1185">Reference proteome</keyword>
<proteinExistence type="predicted"/>
<evidence type="ECO:0000313" key="1">
    <source>
        <dbReference type="EMBL" id="KIM32701.1"/>
    </source>
</evidence>
<reference evidence="2" key="2">
    <citation type="submission" date="2015-01" db="EMBL/GenBank/DDBJ databases">
        <title>Evolutionary Origins and Diversification of the Mycorrhizal Mutualists.</title>
        <authorList>
            <consortium name="DOE Joint Genome Institute"/>
            <consortium name="Mycorrhizal Genomics Consortium"/>
            <person name="Kohler A."/>
            <person name="Kuo A."/>
            <person name="Nagy L.G."/>
            <person name="Floudas D."/>
            <person name="Copeland A."/>
            <person name="Barry K.W."/>
            <person name="Cichocki N."/>
            <person name="Veneault-Fourrey C."/>
            <person name="LaButti K."/>
            <person name="Lindquist E.A."/>
            <person name="Lipzen A."/>
            <person name="Lundell T."/>
            <person name="Morin E."/>
            <person name="Murat C."/>
            <person name="Riley R."/>
            <person name="Ohm R."/>
            <person name="Sun H."/>
            <person name="Tunlid A."/>
            <person name="Henrissat B."/>
            <person name="Grigoriev I.V."/>
            <person name="Hibbett D.S."/>
            <person name="Martin F."/>
        </authorList>
    </citation>
    <scope>NUCLEOTIDE SEQUENCE [LARGE SCALE GENOMIC DNA]</scope>
    <source>
        <strain evidence="2">MAFF 305830</strain>
    </source>
</reference>
<dbReference type="Proteomes" id="UP000054097">
    <property type="component" value="Unassembled WGS sequence"/>
</dbReference>
<reference evidence="1 2" key="1">
    <citation type="submission" date="2014-04" db="EMBL/GenBank/DDBJ databases">
        <authorList>
            <consortium name="DOE Joint Genome Institute"/>
            <person name="Kuo A."/>
            <person name="Zuccaro A."/>
            <person name="Kohler A."/>
            <person name="Nagy L.G."/>
            <person name="Floudas D."/>
            <person name="Copeland A."/>
            <person name="Barry K.W."/>
            <person name="Cichocki N."/>
            <person name="Veneault-Fourrey C."/>
            <person name="LaButti K."/>
            <person name="Lindquist E.A."/>
            <person name="Lipzen A."/>
            <person name="Lundell T."/>
            <person name="Morin E."/>
            <person name="Murat C."/>
            <person name="Sun H."/>
            <person name="Tunlid A."/>
            <person name="Henrissat B."/>
            <person name="Grigoriev I.V."/>
            <person name="Hibbett D.S."/>
            <person name="Martin F."/>
            <person name="Nordberg H.P."/>
            <person name="Cantor M.N."/>
            <person name="Hua S.X."/>
        </authorList>
    </citation>
    <scope>NUCLEOTIDE SEQUENCE [LARGE SCALE GENOMIC DNA]</scope>
    <source>
        <strain evidence="1 2">MAFF 305830</strain>
    </source>
</reference>